<dbReference type="EMBL" id="FMYP01000096">
    <property type="protein sequence ID" value="SDD17638.1"/>
    <property type="molecule type" value="Genomic_DNA"/>
</dbReference>
<evidence type="ECO:0000313" key="2">
    <source>
        <dbReference type="Proteomes" id="UP000199452"/>
    </source>
</evidence>
<dbReference type="AlphaFoldDB" id="A0A1G6SLB8"/>
<dbReference type="RefSeq" id="WP_092440879.1">
    <property type="nucleotide sequence ID" value="NZ_FMYP01000096.1"/>
</dbReference>
<name>A0A1G6SLB8_9BACT</name>
<sequence length="102" mass="11848">MQTKRFALLLLFGLIQLNSFSLDRENRFELTINPSQITNDQHCKVLVEIYNGYELIITKTVNQNVPVTIHLDLYCNYTLVVKLNGRKSATYQISTEVPTKWL</sequence>
<organism evidence="1 2">
    <name type="scientific">Williamwhitmania taraxaci</name>
    <dbReference type="NCBI Taxonomy" id="1640674"/>
    <lineage>
        <taxon>Bacteria</taxon>
        <taxon>Pseudomonadati</taxon>
        <taxon>Bacteroidota</taxon>
        <taxon>Bacteroidia</taxon>
        <taxon>Bacteroidales</taxon>
        <taxon>Williamwhitmaniaceae</taxon>
        <taxon>Williamwhitmania</taxon>
    </lineage>
</organism>
<gene>
    <name evidence="1" type="ORF">SAMN05216323_109612</name>
</gene>
<dbReference type="Proteomes" id="UP000199452">
    <property type="component" value="Unassembled WGS sequence"/>
</dbReference>
<protein>
    <submittedName>
        <fullName evidence="1">Uncharacterized protein</fullName>
    </submittedName>
</protein>
<accession>A0A1G6SLB8</accession>
<proteinExistence type="predicted"/>
<keyword evidence="2" id="KW-1185">Reference proteome</keyword>
<reference evidence="1 2" key="1">
    <citation type="submission" date="2016-09" db="EMBL/GenBank/DDBJ databases">
        <authorList>
            <person name="Capua I."/>
            <person name="De Benedictis P."/>
            <person name="Joannis T."/>
            <person name="Lombin L.H."/>
            <person name="Cattoli G."/>
        </authorList>
    </citation>
    <scope>NUCLEOTIDE SEQUENCE [LARGE SCALE GENOMIC DNA]</scope>
    <source>
        <strain evidence="1 2">A7P-90m</strain>
    </source>
</reference>
<evidence type="ECO:0000313" key="1">
    <source>
        <dbReference type="EMBL" id="SDD17638.1"/>
    </source>
</evidence>